<dbReference type="Gramene" id="ORUFI02G04500.5">
    <property type="protein sequence ID" value="ORUFI02G04500.5"/>
    <property type="gene ID" value="ORUFI02G04500"/>
</dbReference>
<dbReference type="AlphaFoldDB" id="A0A0E0NA39"/>
<keyword evidence="2" id="KW-1185">Reference proteome</keyword>
<dbReference type="Proteomes" id="UP000008022">
    <property type="component" value="Unassembled WGS sequence"/>
</dbReference>
<dbReference type="HOGENOM" id="CLU_2853745_0_0_1"/>
<accession>A0A0E0NA39</accession>
<protein>
    <submittedName>
        <fullName evidence="1">Uncharacterized protein</fullName>
    </submittedName>
</protein>
<reference evidence="2" key="1">
    <citation type="submission" date="2013-06" db="EMBL/GenBank/DDBJ databases">
        <authorList>
            <person name="Zhao Q."/>
        </authorList>
    </citation>
    <scope>NUCLEOTIDE SEQUENCE</scope>
    <source>
        <strain evidence="2">cv. W1943</strain>
    </source>
</reference>
<sequence>MELLQSLELTYGLGTPKDGELMHKELGICPIKLLLLALRATRLFITLHVVVGNFPVNKLLEMFST</sequence>
<evidence type="ECO:0000313" key="1">
    <source>
        <dbReference type="EnsemblPlants" id="ORUFI02G04500.5"/>
    </source>
</evidence>
<reference evidence="1" key="2">
    <citation type="submission" date="2015-06" db="UniProtKB">
        <authorList>
            <consortium name="EnsemblPlants"/>
        </authorList>
    </citation>
    <scope>IDENTIFICATION</scope>
</reference>
<dbReference type="EnsemblPlants" id="ORUFI02G04500.5">
    <property type="protein sequence ID" value="ORUFI02G04500.5"/>
    <property type="gene ID" value="ORUFI02G04500"/>
</dbReference>
<name>A0A0E0NA39_ORYRU</name>
<organism evidence="1 2">
    <name type="scientific">Oryza rufipogon</name>
    <name type="common">Brownbeard rice</name>
    <name type="synonym">Asian wild rice</name>
    <dbReference type="NCBI Taxonomy" id="4529"/>
    <lineage>
        <taxon>Eukaryota</taxon>
        <taxon>Viridiplantae</taxon>
        <taxon>Streptophyta</taxon>
        <taxon>Embryophyta</taxon>
        <taxon>Tracheophyta</taxon>
        <taxon>Spermatophyta</taxon>
        <taxon>Magnoliopsida</taxon>
        <taxon>Liliopsida</taxon>
        <taxon>Poales</taxon>
        <taxon>Poaceae</taxon>
        <taxon>BOP clade</taxon>
        <taxon>Oryzoideae</taxon>
        <taxon>Oryzeae</taxon>
        <taxon>Oryzinae</taxon>
        <taxon>Oryza</taxon>
    </lineage>
</organism>
<proteinExistence type="predicted"/>
<evidence type="ECO:0000313" key="2">
    <source>
        <dbReference type="Proteomes" id="UP000008022"/>
    </source>
</evidence>